<organism evidence="2 3">
    <name type="scientific">Marinobacterium sediminicola</name>
    <dbReference type="NCBI Taxonomy" id="518898"/>
    <lineage>
        <taxon>Bacteria</taxon>
        <taxon>Pseudomonadati</taxon>
        <taxon>Pseudomonadota</taxon>
        <taxon>Gammaproteobacteria</taxon>
        <taxon>Oceanospirillales</taxon>
        <taxon>Oceanospirillaceae</taxon>
        <taxon>Marinobacterium</taxon>
    </lineage>
</organism>
<dbReference type="EMBL" id="FXWV01000008">
    <property type="protein sequence ID" value="SMR74751.1"/>
    <property type="molecule type" value="Genomic_DNA"/>
</dbReference>
<evidence type="ECO:0000313" key="3">
    <source>
        <dbReference type="Proteomes" id="UP001159257"/>
    </source>
</evidence>
<keyword evidence="1" id="KW-0472">Membrane</keyword>
<protein>
    <recommendedName>
        <fullName evidence="4">MxaK protein</fullName>
    </recommendedName>
</protein>
<evidence type="ECO:0000313" key="2">
    <source>
        <dbReference type="EMBL" id="SMR74751.1"/>
    </source>
</evidence>
<keyword evidence="1" id="KW-0812">Transmembrane</keyword>
<dbReference type="Proteomes" id="UP001159257">
    <property type="component" value="Unassembled WGS sequence"/>
</dbReference>
<comment type="caution">
    <text evidence="2">The sequence shown here is derived from an EMBL/GenBank/DDBJ whole genome shotgun (WGS) entry which is preliminary data.</text>
</comment>
<sequence>MPTASDSLAPVWRKPLALVMLLLGGVLLVVAFRVLVADVAAVQAQMFIDDWIEKRKAPQSRAWHVADAAAERAIRWYPSENGLYLTRRAQIMEWQQLNAPRGAQEARSAREAAISLYRQAIETRPLWPYTHNELAYAKLRNLQFDAEFHQALADSARLGPGRMPAHAMRVEIGLIAWPQMDATERQGIWQSLETVLEYEPRRAQSLRRLAQRAQLDVELCRQLDPELLQRRRWCQG</sequence>
<keyword evidence="3" id="KW-1185">Reference proteome</keyword>
<evidence type="ECO:0008006" key="4">
    <source>
        <dbReference type="Google" id="ProtNLM"/>
    </source>
</evidence>
<accession>A0ABY1S0L2</accession>
<feature type="transmembrane region" description="Helical" evidence="1">
    <location>
        <begin position="16"/>
        <end position="36"/>
    </location>
</feature>
<evidence type="ECO:0000256" key="1">
    <source>
        <dbReference type="SAM" id="Phobius"/>
    </source>
</evidence>
<keyword evidence="1" id="KW-1133">Transmembrane helix</keyword>
<name>A0ABY1S0L2_9GAMM</name>
<gene>
    <name evidence="2" type="ORF">SAMN04487964_10848</name>
</gene>
<proteinExistence type="predicted"/>
<reference evidence="2 3" key="1">
    <citation type="submission" date="2017-05" db="EMBL/GenBank/DDBJ databases">
        <authorList>
            <person name="Varghese N."/>
            <person name="Submissions S."/>
        </authorList>
    </citation>
    <scope>NUCLEOTIDE SEQUENCE [LARGE SCALE GENOMIC DNA]</scope>
    <source>
        <strain evidence="2 3">CGMCC 1.7287</strain>
    </source>
</reference>
<dbReference type="RefSeq" id="WP_239039975.1">
    <property type="nucleotide sequence ID" value="NZ_BAAAEY010000004.1"/>
</dbReference>